<sequence length="154" mass="18127">MSNLDRETLNLEIGMCQFVEEKINKEKEEKQKRKKKRKYSGWLSAPYLDYPLDAIRYQMTAADEHGLSTRWLCTLLLPISRSGSRHANQRRPSDLPRQIFIATERQRKKKNDSDIILIVIEYQPNNSWKNAYTETTTGAMNHKEKVVDKSVKKR</sequence>
<dbReference type="WBParaSite" id="nRc.2.0.1.t47699-RA">
    <property type="protein sequence ID" value="nRc.2.0.1.t47699-RA"/>
    <property type="gene ID" value="nRc.2.0.1.g47699"/>
</dbReference>
<organism evidence="1 2">
    <name type="scientific">Romanomermis culicivorax</name>
    <name type="common">Nematode worm</name>
    <dbReference type="NCBI Taxonomy" id="13658"/>
    <lineage>
        <taxon>Eukaryota</taxon>
        <taxon>Metazoa</taxon>
        <taxon>Ecdysozoa</taxon>
        <taxon>Nematoda</taxon>
        <taxon>Enoplea</taxon>
        <taxon>Dorylaimia</taxon>
        <taxon>Mermithida</taxon>
        <taxon>Mermithoidea</taxon>
        <taxon>Mermithidae</taxon>
        <taxon>Romanomermis</taxon>
    </lineage>
</organism>
<accession>A0A915L9G9</accession>
<dbReference type="AlphaFoldDB" id="A0A915L9G9"/>
<name>A0A915L9G9_ROMCU</name>
<proteinExistence type="predicted"/>
<protein>
    <submittedName>
        <fullName evidence="2">Uncharacterized protein</fullName>
    </submittedName>
</protein>
<dbReference type="Proteomes" id="UP000887565">
    <property type="component" value="Unplaced"/>
</dbReference>
<reference evidence="2" key="1">
    <citation type="submission" date="2022-11" db="UniProtKB">
        <authorList>
            <consortium name="WormBaseParasite"/>
        </authorList>
    </citation>
    <scope>IDENTIFICATION</scope>
</reference>
<evidence type="ECO:0000313" key="1">
    <source>
        <dbReference type="Proteomes" id="UP000887565"/>
    </source>
</evidence>
<evidence type="ECO:0000313" key="2">
    <source>
        <dbReference type="WBParaSite" id="nRc.2.0.1.t47699-RA"/>
    </source>
</evidence>
<keyword evidence="1" id="KW-1185">Reference proteome</keyword>